<feature type="chain" id="PRO_5041384567" description="SXP/RAL-2 family protein Ani s 5-like cation-binding domain-containing protein" evidence="1">
    <location>
        <begin position="21"/>
        <end position="166"/>
    </location>
</feature>
<gene>
    <name evidence="2" type="ORF">QR680_001090</name>
</gene>
<accession>A0AA39LF83</accession>
<evidence type="ECO:0000256" key="1">
    <source>
        <dbReference type="SAM" id="SignalP"/>
    </source>
</evidence>
<protein>
    <recommendedName>
        <fullName evidence="4">SXP/RAL-2 family protein Ani s 5-like cation-binding domain-containing protein</fullName>
    </recommendedName>
</protein>
<name>A0AA39LF83_9BILA</name>
<evidence type="ECO:0000313" key="3">
    <source>
        <dbReference type="Proteomes" id="UP001175271"/>
    </source>
</evidence>
<keyword evidence="1" id="KW-0732">Signal</keyword>
<dbReference type="AlphaFoldDB" id="A0AA39LF83"/>
<organism evidence="2 3">
    <name type="scientific">Steinernema hermaphroditum</name>
    <dbReference type="NCBI Taxonomy" id="289476"/>
    <lineage>
        <taxon>Eukaryota</taxon>
        <taxon>Metazoa</taxon>
        <taxon>Ecdysozoa</taxon>
        <taxon>Nematoda</taxon>
        <taxon>Chromadorea</taxon>
        <taxon>Rhabditida</taxon>
        <taxon>Tylenchina</taxon>
        <taxon>Panagrolaimomorpha</taxon>
        <taxon>Strongyloidoidea</taxon>
        <taxon>Steinernematidae</taxon>
        <taxon>Steinernema</taxon>
    </lineage>
</organism>
<dbReference type="Proteomes" id="UP001175271">
    <property type="component" value="Unassembled WGS sequence"/>
</dbReference>
<feature type="signal peptide" evidence="1">
    <location>
        <begin position="1"/>
        <end position="20"/>
    </location>
</feature>
<dbReference type="EMBL" id="JAUCMV010000005">
    <property type="protein sequence ID" value="KAK0395057.1"/>
    <property type="molecule type" value="Genomic_DNA"/>
</dbReference>
<sequence>MVSSLVRVVSLSLLLHLTLAGTLKVYNPPATTENTVLRFQKQLLGIVRDPNAVIKPSDVKAKVNMWLDSLDTDSRKQYNMWLTNLENFGNRNVKDVLVNLSTESQRVLTRIMMIQQNENYDQVEKRERIKHVIESVKKHVRDEISRNFQSTPAPKPLRSYRIGRVN</sequence>
<comment type="caution">
    <text evidence="2">The sequence shown here is derived from an EMBL/GenBank/DDBJ whole genome shotgun (WGS) entry which is preliminary data.</text>
</comment>
<keyword evidence="3" id="KW-1185">Reference proteome</keyword>
<evidence type="ECO:0008006" key="4">
    <source>
        <dbReference type="Google" id="ProtNLM"/>
    </source>
</evidence>
<proteinExistence type="predicted"/>
<reference evidence="2" key="1">
    <citation type="submission" date="2023-06" db="EMBL/GenBank/DDBJ databases">
        <title>Genomic analysis of the entomopathogenic nematode Steinernema hermaphroditum.</title>
        <authorList>
            <person name="Schwarz E.M."/>
            <person name="Heppert J.K."/>
            <person name="Baniya A."/>
            <person name="Schwartz H.T."/>
            <person name="Tan C.-H."/>
            <person name="Antoshechkin I."/>
            <person name="Sternberg P.W."/>
            <person name="Goodrich-Blair H."/>
            <person name="Dillman A.R."/>
        </authorList>
    </citation>
    <scope>NUCLEOTIDE SEQUENCE</scope>
    <source>
        <strain evidence="2">PS9179</strain>
        <tissue evidence="2">Whole animal</tissue>
    </source>
</reference>
<evidence type="ECO:0000313" key="2">
    <source>
        <dbReference type="EMBL" id="KAK0395057.1"/>
    </source>
</evidence>